<dbReference type="OrthoDB" id="7344327at2"/>
<evidence type="ECO:0000313" key="3">
    <source>
        <dbReference type="Proteomes" id="UP000229498"/>
    </source>
</evidence>
<accession>A0A2M9G655</accession>
<organism evidence="2 3">
    <name type="scientific">Minwuia thermotolerans</name>
    <dbReference type="NCBI Taxonomy" id="2056226"/>
    <lineage>
        <taxon>Bacteria</taxon>
        <taxon>Pseudomonadati</taxon>
        <taxon>Pseudomonadota</taxon>
        <taxon>Alphaproteobacteria</taxon>
        <taxon>Minwuiales</taxon>
        <taxon>Minwuiaceae</taxon>
        <taxon>Minwuia</taxon>
    </lineage>
</organism>
<gene>
    <name evidence="2" type="ORF">CVT23_02865</name>
</gene>
<feature type="signal peptide" evidence="1">
    <location>
        <begin position="1"/>
        <end position="18"/>
    </location>
</feature>
<comment type="caution">
    <text evidence="2">The sequence shown here is derived from an EMBL/GenBank/DDBJ whole genome shotgun (WGS) entry which is preliminary data.</text>
</comment>
<proteinExistence type="predicted"/>
<dbReference type="RefSeq" id="WP_109796192.1">
    <property type="nucleotide sequence ID" value="NZ_PIGG01000081.1"/>
</dbReference>
<keyword evidence="1" id="KW-0732">Signal</keyword>
<dbReference type="AlphaFoldDB" id="A0A2M9G655"/>
<reference evidence="2 3" key="1">
    <citation type="submission" date="2017-11" db="EMBL/GenBank/DDBJ databases">
        <title>Draft genome sequence of Rhizobiales bacterium SY3-13.</title>
        <authorList>
            <person name="Sun C."/>
        </authorList>
    </citation>
    <scope>NUCLEOTIDE SEQUENCE [LARGE SCALE GENOMIC DNA]</scope>
    <source>
        <strain evidence="2 3">SY3-13</strain>
    </source>
</reference>
<dbReference type="Proteomes" id="UP000229498">
    <property type="component" value="Unassembled WGS sequence"/>
</dbReference>
<feature type="chain" id="PRO_5014889801" evidence="1">
    <location>
        <begin position="19"/>
        <end position="214"/>
    </location>
</feature>
<keyword evidence="3" id="KW-1185">Reference proteome</keyword>
<evidence type="ECO:0000256" key="1">
    <source>
        <dbReference type="SAM" id="SignalP"/>
    </source>
</evidence>
<evidence type="ECO:0000313" key="2">
    <source>
        <dbReference type="EMBL" id="PJK31190.1"/>
    </source>
</evidence>
<protein>
    <submittedName>
        <fullName evidence="2">Uncharacterized protein</fullName>
    </submittedName>
</protein>
<name>A0A2M9G655_9PROT</name>
<sequence length="214" mass="23332">MRRLLAALACLLPALAGAAEPGWVVPFRAYVNAPAYLNEMGRSIARLETRLAPQCVQVLKGMRRQELRIITEPSFEPGLPIPTGGQWREQVRIDRCGEPALHNVLVTAGEGASPFMTVLLPGSSKADGRLQVKATPAVFAIAGARLEGDCRSSARHIVDTQFRRWLGSTGDAPLADRLWREIWTVRICGRDVRVQVDFAPDGQGGYTHAVDIAP</sequence>
<dbReference type="EMBL" id="PHIG01000007">
    <property type="protein sequence ID" value="PJK31190.1"/>
    <property type="molecule type" value="Genomic_DNA"/>
</dbReference>